<name>A0A5K8A1J5_9BACT</name>
<dbReference type="AlphaFoldDB" id="A0A5K8A1J5"/>
<sequence length="70" mass="7953">MSIFCRFTIAFCFILLFAINALAEDNVYLMDTIVVTATRSEDNTFDVPTPISTIDVVTRDVVDKLYRTLL</sequence>
<feature type="signal peptide" evidence="1">
    <location>
        <begin position="1"/>
        <end position="23"/>
    </location>
</feature>
<dbReference type="InterPro" id="IPR010916">
    <property type="entry name" value="TonB_box_CS"/>
</dbReference>
<gene>
    <name evidence="2" type="ORF">DSCO28_68040</name>
</gene>
<evidence type="ECO:0000313" key="3">
    <source>
        <dbReference type="Proteomes" id="UP000425960"/>
    </source>
</evidence>
<evidence type="ECO:0000313" key="2">
    <source>
        <dbReference type="EMBL" id="BBO86238.1"/>
    </source>
</evidence>
<dbReference type="EMBL" id="AP021876">
    <property type="protein sequence ID" value="BBO86238.1"/>
    <property type="molecule type" value="Genomic_DNA"/>
</dbReference>
<keyword evidence="1" id="KW-0732">Signal</keyword>
<reference evidence="2 3" key="1">
    <citation type="submission" date="2019-11" db="EMBL/GenBank/DDBJ databases">
        <title>Comparative genomics of hydrocarbon-degrading Desulfosarcina strains.</title>
        <authorList>
            <person name="Watanabe M."/>
            <person name="Kojima H."/>
            <person name="Fukui M."/>
        </authorList>
    </citation>
    <scope>NUCLEOTIDE SEQUENCE [LARGE SCALE GENOMIC DNA]</scope>
    <source>
        <strain evidence="2 3">28bB2T</strain>
    </source>
</reference>
<dbReference type="KEGG" id="dov:DSCO28_68040"/>
<dbReference type="RefSeq" id="WP_155325592.1">
    <property type="nucleotide sequence ID" value="NZ_AP021876.1"/>
</dbReference>
<protein>
    <recommendedName>
        <fullName evidence="4">TonB-dependent receptor plug domain-containing protein</fullName>
    </recommendedName>
</protein>
<evidence type="ECO:0000256" key="1">
    <source>
        <dbReference type="SAM" id="SignalP"/>
    </source>
</evidence>
<feature type="chain" id="PRO_5024383435" description="TonB-dependent receptor plug domain-containing protein" evidence="1">
    <location>
        <begin position="24"/>
        <end position="70"/>
    </location>
</feature>
<proteinExistence type="predicted"/>
<accession>A0A5K8A1J5</accession>
<organism evidence="2 3">
    <name type="scientific">Desulfosarcina ovata subsp. sediminis</name>
    <dbReference type="NCBI Taxonomy" id="885957"/>
    <lineage>
        <taxon>Bacteria</taxon>
        <taxon>Pseudomonadati</taxon>
        <taxon>Thermodesulfobacteriota</taxon>
        <taxon>Desulfobacteria</taxon>
        <taxon>Desulfobacterales</taxon>
        <taxon>Desulfosarcinaceae</taxon>
        <taxon>Desulfosarcina</taxon>
    </lineage>
</organism>
<dbReference type="Proteomes" id="UP000425960">
    <property type="component" value="Chromosome"/>
</dbReference>
<dbReference type="PROSITE" id="PS00430">
    <property type="entry name" value="TONB_DEPENDENT_REC_1"/>
    <property type="match status" value="1"/>
</dbReference>
<evidence type="ECO:0008006" key="4">
    <source>
        <dbReference type="Google" id="ProtNLM"/>
    </source>
</evidence>